<evidence type="ECO:0000313" key="1">
    <source>
        <dbReference type="EMBL" id="KAG9466707.1"/>
    </source>
</evidence>
<gene>
    <name evidence="1" type="ORF">GDO78_016232</name>
</gene>
<dbReference type="EMBL" id="WNTK01001887">
    <property type="protein sequence ID" value="KAG9466707.1"/>
    <property type="molecule type" value="Genomic_DNA"/>
</dbReference>
<evidence type="ECO:0000313" key="2">
    <source>
        <dbReference type="Proteomes" id="UP000770717"/>
    </source>
</evidence>
<name>A0A8J6EAN1_ELECQ</name>
<sequence length="77" mass="8737">MARGCPAKFARMWEGKGVGGLTALIPHQVYLTNFLAWREKLGGLCFPTFHYAQRYGLLAVMVVSWVKRLFLCFRSGI</sequence>
<comment type="caution">
    <text evidence="1">The sequence shown here is derived from an EMBL/GenBank/DDBJ whole genome shotgun (WGS) entry which is preliminary data.</text>
</comment>
<organism evidence="1 2">
    <name type="scientific">Eleutherodactylus coqui</name>
    <name type="common">Puerto Rican coqui</name>
    <dbReference type="NCBI Taxonomy" id="57060"/>
    <lineage>
        <taxon>Eukaryota</taxon>
        <taxon>Metazoa</taxon>
        <taxon>Chordata</taxon>
        <taxon>Craniata</taxon>
        <taxon>Vertebrata</taxon>
        <taxon>Euteleostomi</taxon>
        <taxon>Amphibia</taxon>
        <taxon>Batrachia</taxon>
        <taxon>Anura</taxon>
        <taxon>Neobatrachia</taxon>
        <taxon>Hyloidea</taxon>
        <taxon>Eleutherodactylidae</taxon>
        <taxon>Eleutherodactylinae</taxon>
        <taxon>Eleutherodactylus</taxon>
        <taxon>Eleutherodactylus</taxon>
    </lineage>
</organism>
<reference evidence="1" key="1">
    <citation type="thesis" date="2020" institute="ProQuest LLC" country="789 East Eisenhower Parkway, Ann Arbor, MI, USA">
        <title>Comparative Genomics and Chromosome Evolution.</title>
        <authorList>
            <person name="Mudd A.B."/>
        </authorList>
    </citation>
    <scope>NUCLEOTIDE SEQUENCE</scope>
    <source>
        <strain evidence="1">HN-11 Male</strain>
        <tissue evidence="1">Kidney and liver</tissue>
    </source>
</reference>
<accession>A0A8J6EAN1</accession>
<proteinExistence type="predicted"/>
<keyword evidence="2" id="KW-1185">Reference proteome</keyword>
<dbReference type="Proteomes" id="UP000770717">
    <property type="component" value="Unassembled WGS sequence"/>
</dbReference>
<dbReference type="AlphaFoldDB" id="A0A8J6EAN1"/>
<protein>
    <submittedName>
        <fullName evidence="1">Uncharacterized protein</fullName>
    </submittedName>
</protein>